<comment type="caution">
    <text evidence="1">The sequence shown here is derived from an EMBL/GenBank/DDBJ whole genome shotgun (WGS) entry which is preliminary data.</text>
</comment>
<evidence type="ECO:0000313" key="2">
    <source>
        <dbReference type="Proteomes" id="UP001500967"/>
    </source>
</evidence>
<dbReference type="InterPro" id="IPR035959">
    <property type="entry name" value="RutC-like_sf"/>
</dbReference>
<proteinExistence type="predicted"/>
<dbReference type="Proteomes" id="UP001500967">
    <property type="component" value="Unassembled WGS sequence"/>
</dbReference>
<organism evidence="1 2">
    <name type="scientific">Cryptosporangium japonicum</name>
    <dbReference type="NCBI Taxonomy" id="80872"/>
    <lineage>
        <taxon>Bacteria</taxon>
        <taxon>Bacillati</taxon>
        <taxon>Actinomycetota</taxon>
        <taxon>Actinomycetes</taxon>
        <taxon>Cryptosporangiales</taxon>
        <taxon>Cryptosporangiaceae</taxon>
        <taxon>Cryptosporangium</taxon>
    </lineage>
</organism>
<dbReference type="InterPro" id="IPR006175">
    <property type="entry name" value="YjgF/YER057c/UK114"/>
</dbReference>
<dbReference type="Pfam" id="PF01042">
    <property type="entry name" value="Ribonuc_L-PSP"/>
    <property type="match status" value="1"/>
</dbReference>
<dbReference type="PANTHER" id="PTHR43857:SF1">
    <property type="entry name" value="YJGH FAMILY PROTEIN"/>
    <property type="match status" value="1"/>
</dbReference>
<dbReference type="EMBL" id="BAAAGX010000023">
    <property type="protein sequence ID" value="GAA0264576.1"/>
    <property type="molecule type" value="Genomic_DNA"/>
</dbReference>
<accession>A0ABP3EJA9</accession>
<name>A0ABP3EJA9_9ACTN</name>
<dbReference type="RefSeq" id="WP_344652137.1">
    <property type="nucleotide sequence ID" value="NZ_BAAAGX010000023.1"/>
</dbReference>
<gene>
    <name evidence="1" type="ORF">GCM10009539_58680</name>
</gene>
<reference evidence="2" key="1">
    <citation type="journal article" date="2019" name="Int. J. Syst. Evol. Microbiol.">
        <title>The Global Catalogue of Microorganisms (GCM) 10K type strain sequencing project: providing services to taxonomists for standard genome sequencing and annotation.</title>
        <authorList>
            <consortium name="The Broad Institute Genomics Platform"/>
            <consortium name="The Broad Institute Genome Sequencing Center for Infectious Disease"/>
            <person name="Wu L."/>
            <person name="Ma J."/>
        </authorList>
    </citation>
    <scope>NUCLEOTIDE SEQUENCE [LARGE SCALE GENOMIC DNA]</scope>
    <source>
        <strain evidence="2">JCM 10425</strain>
    </source>
</reference>
<evidence type="ECO:0000313" key="1">
    <source>
        <dbReference type="EMBL" id="GAA0264576.1"/>
    </source>
</evidence>
<dbReference type="PANTHER" id="PTHR43857">
    <property type="entry name" value="BLR7761 PROTEIN"/>
    <property type="match status" value="1"/>
</dbReference>
<protein>
    <submittedName>
        <fullName evidence="1">RidA family protein</fullName>
    </submittedName>
</protein>
<sequence>MAVALVNPTGLPEIPIYHQVSVATGSKLIHVAGQVAWDADGANVGIGDLAAQVEQCYLNVGTALAGVGATFDDVVKLTMHVVDWHPDRMPQVLDGIARAAATLGVTPAAPASLFGIVALDVPEHLVELEATAVLD</sequence>
<dbReference type="SUPFAM" id="SSF55298">
    <property type="entry name" value="YjgF-like"/>
    <property type="match status" value="1"/>
</dbReference>
<keyword evidence="2" id="KW-1185">Reference proteome</keyword>
<dbReference type="Gene3D" id="3.30.1330.40">
    <property type="entry name" value="RutC-like"/>
    <property type="match status" value="1"/>
</dbReference>